<keyword evidence="1" id="KW-0812">Transmembrane</keyword>
<evidence type="ECO:0000256" key="1">
    <source>
        <dbReference type="SAM" id="Phobius"/>
    </source>
</evidence>
<feature type="transmembrane region" description="Helical" evidence="1">
    <location>
        <begin position="108"/>
        <end position="127"/>
    </location>
</feature>
<dbReference type="EMBL" id="BGPR01000204">
    <property type="protein sequence ID" value="GBM04594.1"/>
    <property type="molecule type" value="Genomic_DNA"/>
</dbReference>
<comment type="caution">
    <text evidence="2">The sequence shown here is derived from an EMBL/GenBank/DDBJ whole genome shotgun (WGS) entry which is preliminary data.</text>
</comment>
<evidence type="ECO:0000313" key="2">
    <source>
        <dbReference type="EMBL" id="GBM04594.1"/>
    </source>
</evidence>
<reference evidence="2 3" key="1">
    <citation type="journal article" date="2019" name="Sci. Rep.">
        <title>Orb-weaving spider Araneus ventricosus genome elucidates the spidroin gene catalogue.</title>
        <authorList>
            <person name="Kono N."/>
            <person name="Nakamura H."/>
            <person name="Ohtoshi R."/>
            <person name="Moran D.A.P."/>
            <person name="Shinohara A."/>
            <person name="Yoshida Y."/>
            <person name="Fujiwara M."/>
            <person name="Mori M."/>
            <person name="Tomita M."/>
            <person name="Arakawa K."/>
        </authorList>
    </citation>
    <scope>NUCLEOTIDE SEQUENCE [LARGE SCALE GENOMIC DNA]</scope>
</reference>
<dbReference type="AlphaFoldDB" id="A0A4Y2CKX9"/>
<keyword evidence="1" id="KW-1133">Transmembrane helix</keyword>
<dbReference type="Proteomes" id="UP000499080">
    <property type="component" value="Unassembled WGS sequence"/>
</dbReference>
<protein>
    <submittedName>
        <fullName evidence="2">Uncharacterized protein</fullName>
    </submittedName>
</protein>
<organism evidence="2 3">
    <name type="scientific">Araneus ventricosus</name>
    <name type="common">Orbweaver spider</name>
    <name type="synonym">Epeira ventricosa</name>
    <dbReference type="NCBI Taxonomy" id="182803"/>
    <lineage>
        <taxon>Eukaryota</taxon>
        <taxon>Metazoa</taxon>
        <taxon>Ecdysozoa</taxon>
        <taxon>Arthropoda</taxon>
        <taxon>Chelicerata</taxon>
        <taxon>Arachnida</taxon>
        <taxon>Araneae</taxon>
        <taxon>Araneomorphae</taxon>
        <taxon>Entelegynae</taxon>
        <taxon>Araneoidea</taxon>
        <taxon>Araneidae</taxon>
        <taxon>Araneus</taxon>
    </lineage>
</organism>
<proteinExistence type="predicted"/>
<name>A0A4Y2CKX9_ARAVE</name>
<sequence length="137" mass="15549">MKSKNRLIIFALSKENFLVAKISRAPQGGNGRSIDDTGRHLSIGPTPAKPASRQSLTDYVNEPVYVAAVSDLRKTDLYSSLLCWTHLDISRTRKDIVSRVRKWKKNRISFFLTVRQIFSMLLYFLSIGGRSKLSCVE</sequence>
<evidence type="ECO:0000313" key="3">
    <source>
        <dbReference type="Proteomes" id="UP000499080"/>
    </source>
</evidence>
<gene>
    <name evidence="2" type="ORF">AVEN_93991_1</name>
</gene>
<keyword evidence="1" id="KW-0472">Membrane</keyword>
<accession>A0A4Y2CKX9</accession>
<keyword evidence="3" id="KW-1185">Reference proteome</keyword>